<evidence type="ECO:0000313" key="3">
    <source>
        <dbReference type="Proteomes" id="UP000681075"/>
    </source>
</evidence>
<feature type="chain" id="PRO_5035830882" description="DUF4136 domain-containing protein" evidence="1">
    <location>
        <begin position="21"/>
        <end position="173"/>
    </location>
</feature>
<dbReference type="EMBL" id="BOPV01000001">
    <property type="protein sequence ID" value="GIL38596.1"/>
    <property type="molecule type" value="Genomic_DNA"/>
</dbReference>
<dbReference type="NCBIfam" id="NF047637">
    <property type="entry name" value="lipo_CC0125"/>
    <property type="match status" value="1"/>
</dbReference>
<keyword evidence="1" id="KW-0732">Signal</keyword>
<reference evidence="2" key="1">
    <citation type="submission" date="2021-02" db="EMBL/GenBank/DDBJ databases">
        <title>Genome sequence of Rhodospirillales sp. strain TMPK1 isolated from soil.</title>
        <authorList>
            <person name="Nakai R."/>
            <person name="Kusada H."/>
            <person name="Tamaki H."/>
        </authorList>
    </citation>
    <scope>NUCLEOTIDE SEQUENCE</scope>
    <source>
        <strain evidence="2">TMPK1</strain>
    </source>
</reference>
<gene>
    <name evidence="2" type="ORF">TMPK1_08330</name>
</gene>
<name>A0A8S8XBP0_9PROT</name>
<dbReference type="AlphaFoldDB" id="A0A8S8XBP0"/>
<organism evidence="2 3">
    <name type="scientific">Roseiterribacter gracilis</name>
    <dbReference type="NCBI Taxonomy" id="2812848"/>
    <lineage>
        <taxon>Bacteria</taxon>
        <taxon>Pseudomonadati</taxon>
        <taxon>Pseudomonadota</taxon>
        <taxon>Alphaproteobacteria</taxon>
        <taxon>Rhodospirillales</taxon>
        <taxon>Roseiterribacteraceae</taxon>
        <taxon>Roseiterribacter</taxon>
    </lineage>
</organism>
<dbReference type="PROSITE" id="PS51257">
    <property type="entry name" value="PROKAR_LIPOPROTEIN"/>
    <property type="match status" value="1"/>
</dbReference>
<proteinExistence type="predicted"/>
<comment type="caution">
    <text evidence="2">The sequence shown here is derived from an EMBL/GenBank/DDBJ whole genome shotgun (WGS) entry which is preliminary data.</text>
</comment>
<protein>
    <recommendedName>
        <fullName evidence="4">DUF4136 domain-containing protein</fullName>
    </recommendedName>
</protein>
<evidence type="ECO:0000256" key="1">
    <source>
        <dbReference type="SAM" id="SignalP"/>
    </source>
</evidence>
<keyword evidence="3" id="KW-1185">Reference proteome</keyword>
<evidence type="ECO:0000313" key="2">
    <source>
        <dbReference type="EMBL" id="GIL38596.1"/>
    </source>
</evidence>
<evidence type="ECO:0008006" key="4">
    <source>
        <dbReference type="Google" id="ProtNLM"/>
    </source>
</evidence>
<sequence>MRILRPATALAALLALASCASPTPYGPATTPGGEGYSETQIEANRFRVNFKGNTVTPRETVENFLLLRAAELTLKTGNTFFVVAKAETDRDVSYHWDEPAFYGHYGWWGPRWGYGLRGGSGYSRPINEFNAQADILVFRGPKPANDRNAYDARDVTTRLGPLAAASLQPRQGY</sequence>
<feature type="signal peptide" evidence="1">
    <location>
        <begin position="1"/>
        <end position="20"/>
    </location>
</feature>
<dbReference type="Proteomes" id="UP000681075">
    <property type="component" value="Unassembled WGS sequence"/>
</dbReference>
<accession>A0A8S8XBP0</accession>
<dbReference type="RefSeq" id="WP_420241641.1">
    <property type="nucleotide sequence ID" value="NZ_BOPV01000001.1"/>
</dbReference>